<proteinExistence type="predicted"/>
<dbReference type="GO" id="GO:0016787">
    <property type="term" value="F:hydrolase activity"/>
    <property type="evidence" value="ECO:0007669"/>
    <property type="project" value="UniProtKB-KW"/>
</dbReference>
<evidence type="ECO:0000313" key="3">
    <source>
        <dbReference type="EMBL" id="MDC7694074.1"/>
    </source>
</evidence>
<comment type="caution">
    <text evidence="3">The sequence shown here is derived from an EMBL/GenBank/DDBJ whole genome shotgun (WGS) entry which is preliminary data.</text>
</comment>
<sequence length="378" mass="41018">MGLNLSLTRRQMRLLTAAGGSSLMLTAAFGSAWLGGKLTRDAQIREQAESLMSLNDHSYGADRLRHLDGQKSVAALQDDLDRRAIALVMRHESYTSPVATMRMRQDRQRTNLFASLVSPARTHKAEAAQAPVLKASLDLGLMRATPRTAPASPFDLKNRSASDLDCLTQAVYYEARGETDSGQRAVAQVILNRVRHPAYPKTICNVVYQGAVKRTGCQFSFTCNGIMTNRVESWAWKRARTVAEDALDGYVMKSVGASTHFHVLGISPDWADRMQRTATIGNHAFYQFSSRGAQMLAAADQVRPSAVPTLEKAKESDLTAASASSAAPVETKPSETLSHLRDNAKDTATKSVALSAQVKGEDAQALTQAIKTTAPSRP</sequence>
<feature type="domain" description="Cell wall hydrolase SleB" evidence="2">
    <location>
        <begin position="177"/>
        <end position="286"/>
    </location>
</feature>
<reference evidence="3 4" key="1">
    <citation type="submission" date="2023-01" db="EMBL/GenBank/DDBJ databases">
        <title>Novel species of the genus Asticcacaulis isolated from rivers.</title>
        <authorList>
            <person name="Lu H."/>
        </authorList>
    </citation>
    <scope>NUCLEOTIDE SEQUENCE [LARGE SCALE GENOMIC DNA]</scope>
    <source>
        <strain evidence="3 4">DXS10W</strain>
    </source>
</reference>
<name>A0ABT5ID16_9CAUL</name>
<dbReference type="InterPro" id="IPR011105">
    <property type="entry name" value="Cell_wall_hydrolase_SleB"/>
</dbReference>
<evidence type="ECO:0000256" key="1">
    <source>
        <dbReference type="SAM" id="MobiDB-lite"/>
    </source>
</evidence>
<dbReference type="RefSeq" id="WP_272740791.1">
    <property type="nucleotide sequence ID" value="NZ_JAQQKW010000003.1"/>
</dbReference>
<dbReference type="Gene3D" id="1.10.10.2520">
    <property type="entry name" value="Cell wall hydrolase SleB, domain 1"/>
    <property type="match status" value="1"/>
</dbReference>
<feature type="region of interest" description="Disordered" evidence="1">
    <location>
        <begin position="308"/>
        <end position="378"/>
    </location>
</feature>
<dbReference type="InterPro" id="IPR042047">
    <property type="entry name" value="SleB_dom1"/>
</dbReference>
<dbReference type="Proteomes" id="UP001216595">
    <property type="component" value="Unassembled WGS sequence"/>
</dbReference>
<organism evidence="3 4">
    <name type="scientific">Asticcacaulis currens</name>
    <dbReference type="NCBI Taxonomy" id="2984210"/>
    <lineage>
        <taxon>Bacteria</taxon>
        <taxon>Pseudomonadati</taxon>
        <taxon>Pseudomonadota</taxon>
        <taxon>Alphaproteobacteria</taxon>
        <taxon>Caulobacterales</taxon>
        <taxon>Caulobacteraceae</taxon>
        <taxon>Asticcacaulis</taxon>
    </lineage>
</organism>
<protein>
    <submittedName>
        <fullName evidence="3">Cell wall hydrolase</fullName>
    </submittedName>
</protein>
<evidence type="ECO:0000313" key="4">
    <source>
        <dbReference type="Proteomes" id="UP001216595"/>
    </source>
</evidence>
<dbReference type="EMBL" id="JAQQKW010000003">
    <property type="protein sequence ID" value="MDC7694074.1"/>
    <property type="molecule type" value="Genomic_DNA"/>
</dbReference>
<evidence type="ECO:0000259" key="2">
    <source>
        <dbReference type="Pfam" id="PF07486"/>
    </source>
</evidence>
<feature type="compositionally biased region" description="Basic and acidic residues" evidence="1">
    <location>
        <begin position="338"/>
        <end position="348"/>
    </location>
</feature>
<gene>
    <name evidence="3" type="ORF">PQU94_07230</name>
</gene>
<keyword evidence="3" id="KW-0378">Hydrolase</keyword>
<dbReference type="Pfam" id="PF07486">
    <property type="entry name" value="Hydrolase_2"/>
    <property type="match status" value="1"/>
</dbReference>
<keyword evidence="4" id="KW-1185">Reference proteome</keyword>
<accession>A0ABT5ID16</accession>
<feature type="compositionally biased region" description="Polar residues" evidence="1">
    <location>
        <begin position="365"/>
        <end position="378"/>
    </location>
</feature>